<accession>A0A4R2G3Z0</accession>
<organism evidence="1 2">
    <name type="scientific">Natronoflexus pectinivorans</name>
    <dbReference type="NCBI Taxonomy" id="682526"/>
    <lineage>
        <taxon>Bacteria</taxon>
        <taxon>Pseudomonadati</taxon>
        <taxon>Bacteroidota</taxon>
        <taxon>Bacteroidia</taxon>
        <taxon>Marinilabiliales</taxon>
        <taxon>Marinilabiliaceae</taxon>
        <taxon>Natronoflexus</taxon>
    </lineage>
</organism>
<dbReference type="AlphaFoldDB" id="A0A4R2G3Z0"/>
<gene>
    <name evidence="1" type="ORF">EV194_1292</name>
</gene>
<name>A0A4R2G3Z0_9BACT</name>
<evidence type="ECO:0000313" key="1">
    <source>
        <dbReference type="EMBL" id="TCO01939.1"/>
    </source>
</evidence>
<comment type="caution">
    <text evidence="1">The sequence shown here is derived from an EMBL/GenBank/DDBJ whole genome shotgun (WGS) entry which is preliminary data.</text>
</comment>
<protein>
    <submittedName>
        <fullName evidence="1">Uncharacterized protein</fullName>
    </submittedName>
</protein>
<reference evidence="1 2" key="1">
    <citation type="submission" date="2019-03" db="EMBL/GenBank/DDBJ databases">
        <title>Genomic Encyclopedia of Type Strains, Phase IV (KMG-IV): sequencing the most valuable type-strain genomes for metagenomic binning, comparative biology and taxonomic classification.</title>
        <authorList>
            <person name="Goeker M."/>
        </authorList>
    </citation>
    <scope>NUCLEOTIDE SEQUENCE [LARGE SCALE GENOMIC DNA]</scope>
    <source>
        <strain evidence="1 2">DSM 24179</strain>
    </source>
</reference>
<keyword evidence="2" id="KW-1185">Reference proteome</keyword>
<dbReference type="EMBL" id="SLWK01000029">
    <property type="protein sequence ID" value="TCO01939.1"/>
    <property type="molecule type" value="Genomic_DNA"/>
</dbReference>
<dbReference type="Proteomes" id="UP000295221">
    <property type="component" value="Unassembled WGS sequence"/>
</dbReference>
<evidence type="ECO:0000313" key="2">
    <source>
        <dbReference type="Proteomes" id="UP000295221"/>
    </source>
</evidence>
<proteinExistence type="predicted"/>
<sequence>MFTRTILPRTNFCNGRQRRTPQPQHFIYVTVTAKQKNDSAEINLRNLCNNCGENFFCGE</sequence>